<dbReference type="OrthoDB" id="2536714at2759"/>
<proteinExistence type="predicted"/>
<feature type="region of interest" description="Disordered" evidence="1">
    <location>
        <begin position="1"/>
        <end position="60"/>
    </location>
</feature>
<feature type="compositionally biased region" description="Polar residues" evidence="1">
    <location>
        <begin position="1"/>
        <end position="12"/>
    </location>
</feature>
<accession>A0A167XGL0</accession>
<feature type="region of interest" description="Disordered" evidence="1">
    <location>
        <begin position="73"/>
        <end position="137"/>
    </location>
</feature>
<feature type="compositionally biased region" description="Low complexity" evidence="1">
    <location>
        <begin position="160"/>
        <end position="185"/>
    </location>
</feature>
<organism evidence="2 3">
    <name type="scientific">Athelia psychrophila</name>
    <dbReference type="NCBI Taxonomy" id="1759441"/>
    <lineage>
        <taxon>Eukaryota</taxon>
        <taxon>Fungi</taxon>
        <taxon>Dikarya</taxon>
        <taxon>Basidiomycota</taxon>
        <taxon>Agaricomycotina</taxon>
        <taxon>Agaricomycetes</taxon>
        <taxon>Agaricomycetidae</taxon>
        <taxon>Atheliales</taxon>
        <taxon>Atheliaceae</taxon>
        <taxon>Athelia</taxon>
    </lineage>
</organism>
<feature type="compositionally biased region" description="Polar residues" evidence="1">
    <location>
        <begin position="48"/>
        <end position="60"/>
    </location>
</feature>
<reference evidence="2 3" key="1">
    <citation type="journal article" date="2016" name="Mol. Biol. Evol.">
        <title>Comparative Genomics of Early-Diverging Mushroom-Forming Fungi Provides Insights into the Origins of Lignocellulose Decay Capabilities.</title>
        <authorList>
            <person name="Nagy L.G."/>
            <person name="Riley R."/>
            <person name="Tritt A."/>
            <person name="Adam C."/>
            <person name="Daum C."/>
            <person name="Floudas D."/>
            <person name="Sun H."/>
            <person name="Yadav J.S."/>
            <person name="Pangilinan J."/>
            <person name="Larsson K.H."/>
            <person name="Matsuura K."/>
            <person name="Barry K."/>
            <person name="Labutti K."/>
            <person name="Kuo R."/>
            <person name="Ohm R.A."/>
            <person name="Bhattacharya S.S."/>
            <person name="Shirouzu T."/>
            <person name="Yoshinaga Y."/>
            <person name="Martin F.M."/>
            <person name="Grigoriev I.V."/>
            <person name="Hibbett D.S."/>
        </authorList>
    </citation>
    <scope>NUCLEOTIDE SEQUENCE [LARGE SCALE GENOMIC DNA]</scope>
    <source>
        <strain evidence="2 3">CBS 109695</strain>
    </source>
</reference>
<evidence type="ECO:0000313" key="3">
    <source>
        <dbReference type="Proteomes" id="UP000076532"/>
    </source>
</evidence>
<feature type="compositionally biased region" description="Polar residues" evidence="1">
    <location>
        <begin position="86"/>
        <end position="100"/>
    </location>
</feature>
<evidence type="ECO:0000313" key="2">
    <source>
        <dbReference type="EMBL" id="KZP07197.1"/>
    </source>
</evidence>
<feature type="region of interest" description="Disordered" evidence="1">
    <location>
        <begin position="151"/>
        <end position="216"/>
    </location>
</feature>
<keyword evidence="3" id="KW-1185">Reference proteome</keyword>
<evidence type="ECO:0000256" key="1">
    <source>
        <dbReference type="SAM" id="MobiDB-lite"/>
    </source>
</evidence>
<dbReference type="AlphaFoldDB" id="A0A167XGL0"/>
<feature type="compositionally biased region" description="Polar residues" evidence="1">
    <location>
        <begin position="194"/>
        <end position="209"/>
    </location>
</feature>
<protein>
    <submittedName>
        <fullName evidence="2">Uncharacterized protein</fullName>
    </submittedName>
</protein>
<name>A0A167XGL0_9AGAM</name>
<gene>
    <name evidence="2" type="ORF">FIBSPDRAFT_290818</name>
</gene>
<sequence length="237" mass="25288">MPTESLNLSPRASSPHRLPRSANATPRPLHQDPYTQNPTRPSRLRPQPSFSSNSAHVSQTYAQASKARLYLRHMASAPSIKPAPHSSLNTSLQRHSSSRYATRGNKRSMTLDDDVLHTGRRGNGEGEEDPSAAPPLPRTWLESVAHAVLFGGTGTHMGGPSAISPSASSRSPSQSNSQSRSPISRSRLDVLRQSPFSSTSALSDRTNVPRQIKGHPPPLLCVTCAGSGVVCHSAPGS</sequence>
<dbReference type="EMBL" id="KV417758">
    <property type="protein sequence ID" value="KZP07197.1"/>
    <property type="molecule type" value="Genomic_DNA"/>
</dbReference>
<dbReference type="Proteomes" id="UP000076532">
    <property type="component" value="Unassembled WGS sequence"/>
</dbReference>